<dbReference type="Gene3D" id="3.40.190.150">
    <property type="entry name" value="Bordetella uptake gene, domain 1"/>
    <property type="match status" value="1"/>
</dbReference>
<feature type="compositionally biased region" description="Basic and acidic residues" evidence="2">
    <location>
        <begin position="40"/>
        <end position="49"/>
    </location>
</feature>
<dbReference type="Proteomes" id="UP001232445">
    <property type="component" value="Unassembled WGS sequence"/>
</dbReference>
<evidence type="ECO:0000313" key="4">
    <source>
        <dbReference type="EMBL" id="MDQ0338111.1"/>
    </source>
</evidence>
<feature type="chain" id="PRO_5045409526" evidence="3">
    <location>
        <begin position="25"/>
        <end position="239"/>
    </location>
</feature>
<gene>
    <name evidence="4" type="ORF">J2S00_000894</name>
</gene>
<keyword evidence="3" id="KW-0732">Signal</keyword>
<keyword evidence="5" id="KW-1185">Reference proteome</keyword>
<evidence type="ECO:0000256" key="1">
    <source>
        <dbReference type="ARBA" id="ARBA00006987"/>
    </source>
</evidence>
<comment type="caution">
    <text evidence="4">The sequence shown here is derived from an EMBL/GenBank/DDBJ whole genome shotgun (WGS) entry which is preliminary data.</text>
</comment>
<dbReference type="PANTHER" id="PTHR42928">
    <property type="entry name" value="TRICARBOXYLATE-BINDING PROTEIN"/>
    <property type="match status" value="1"/>
</dbReference>
<organism evidence="4 5">
    <name type="scientific">Caldalkalibacillus uzonensis</name>
    <dbReference type="NCBI Taxonomy" id="353224"/>
    <lineage>
        <taxon>Bacteria</taxon>
        <taxon>Bacillati</taxon>
        <taxon>Bacillota</taxon>
        <taxon>Bacilli</taxon>
        <taxon>Bacillales</taxon>
        <taxon>Bacillaceae</taxon>
        <taxon>Caldalkalibacillus</taxon>
    </lineage>
</organism>
<feature type="region of interest" description="Disordered" evidence="2">
    <location>
        <begin position="29"/>
        <end position="54"/>
    </location>
</feature>
<comment type="similarity">
    <text evidence="1">Belongs to the UPF0065 (bug) family.</text>
</comment>
<dbReference type="Gene3D" id="3.40.190.10">
    <property type="entry name" value="Periplasmic binding protein-like II"/>
    <property type="match status" value="1"/>
</dbReference>
<dbReference type="InterPro" id="IPR005064">
    <property type="entry name" value="BUG"/>
</dbReference>
<sequence>MKKTFKTTLLLGVAFIFIALIVTGCSQTETNVSDENSTEDITKSARESTTDDNNYPTDTIEVVVPAGPGGDTDINARTLAKYLSEELGVNMVVSNISGAGGTTGAQEVLKADPDGSKVLFHHNGFLLNNILGLADYTHSDFEVAGIAVLDEGNGFFVNAESEYEDLSDLIEAAKANPGKISIGTEVGSFTHLQLLAFQENTGTELNIVDAGGAADKIVALQGGHIEYYAHSIRVSQTVY</sequence>
<dbReference type="SUPFAM" id="SSF53850">
    <property type="entry name" value="Periplasmic binding protein-like II"/>
    <property type="match status" value="1"/>
</dbReference>
<protein>
    <submittedName>
        <fullName evidence="4">Tripartite-type tricarboxylate transporter receptor subunit TctC</fullName>
    </submittedName>
</protein>
<feature type="signal peptide" evidence="3">
    <location>
        <begin position="1"/>
        <end position="24"/>
    </location>
</feature>
<reference evidence="4 5" key="1">
    <citation type="submission" date="2023-07" db="EMBL/GenBank/DDBJ databases">
        <title>Genomic Encyclopedia of Type Strains, Phase IV (KMG-IV): sequencing the most valuable type-strain genomes for metagenomic binning, comparative biology and taxonomic classification.</title>
        <authorList>
            <person name="Goeker M."/>
        </authorList>
    </citation>
    <scope>NUCLEOTIDE SEQUENCE [LARGE SCALE GENOMIC DNA]</scope>
    <source>
        <strain evidence="4 5">DSM 17740</strain>
    </source>
</reference>
<accession>A0ABU0CNX2</accession>
<evidence type="ECO:0000256" key="2">
    <source>
        <dbReference type="SAM" id="MobiDB-lite"/>
    </source>
</evidence>
<dbReference type="PROSITE" id="PS51257">
    <property type="entry name" value="PROKAR_LIPOPROTEIN"/>
    <property type="match status" value="1"/>
</dbReference>
<name>A0ABU0CNX2_9BACI</name>
<dbReference type="EMBL" id="JAUSUQ010000002">
    <property type="protein sequence ID" value="MDQ0338111.1"/>
    <property type="molecule type" value="Genomic_DNA"/>
</dbReference>
<proteinExistence type="inferred from homology"/>
<dbReference type="CDD" id="cd07012">
    <property type="entry name" value="PBP2_Bug_TTT"/>
    <property type="match status" value="1"/>
</dbReference>
<evidence type="ECO:0000313" key="5">
    <source>
        <dbReference type="Proteomes" id="UP001232445"/>
    </source>
</evidence>
<dbReference type="Pfam" id="PF03401">
    <property type="entry name" value="TctC"/>
    <property type="match status" value="1"/>
</dbReference>
<dbReference type="InterPro" id="IPR042100">
    <property type="entry name" value="Bug_dom1"/>
</dbReference>
<dbReference type="RefSeq" id="WP_307335935.1">
    <property type="nucleotide sequence ID" value="NZ_JAUSUQ010000002.1"/>
</dbReference>
<dbReference type="PANTHER" id="PTHR42928:SF5">
    <property type="entry name" value="BLR1237 PROTEIN"/>
    <property type="match status" value="1"/>
</dbReference>
<evidence type="ECO:0000256" key="3">
    <source>
        <dbReference type="SAM" id="SignalP"/>
    </source>
</evidence>
<keyword evidence="4" id="KW-0675">Receptor</keyword>